<keyword evidence="1" id="KW-0175">Coiled coil</keyword>
<dbReference type="InterPro" id="IPR007793">
    <property type="entry name" value="DivIVA_fam"/>
</dbReference>
<organism evidence="2">
    <name type="scientific">freshwater metagenome</name>
    <dbReference type="NCBI Taxonomy" id="449393"/>
    <lineage>
        <taxon>unclassified sequences</taxon>
        <taxon>metagenomes</taxon>
        <taxon>ecological metagenomes</taxon>
    </lineage>
</organism>
<accession>A0A6J6F978</accession>
<dbReference type="PANTHER" id="PTHR35794:SF1">
    <property type="entry name" value="CELL CYCLE PROTEIN GPSB"/>
    <property type="match status" value="1"/>
</dbReference>
<sequence>MSTPVFKRSVRGYDVSEVDSLLADLVAKREGLESELAESTRSVQRMVRELSEVKRNKPSFAELGSAFEETLRLAENQSEKMIQDGKNEADALLNQARIRVAELAESADRDASQIVYEAQAMSEDLKITNERDIALERQRIADERAKIETITARAERAAASMLGEAERQVAQSRTESQRAAQQLVDEANEILRITNEMKVNTEDRLQEELNEAQRSATSAHDEADRYAGQAHEQADRFVETAIERAADMTRDADLHLQSAHDRVNEILESAKSYADRILAQAIGRAREISTEAESLLDSYFTDAEGRIDETRRQKSALADFTHKQRLITNSLGGVKTNSLPNNAPQPVVVDVAEETE</sequence>
<feature type="coiled-coil region" evidence="1">
    <location>
        <begin position="22"/>
        <end position="56"/>
    </location>
</feature>
<dbReference type="Gene3D" id="6.10.250.660">
    <property type="match status" value="1"/>
</dbReference>
<name>A0A6J6F978_9ZZZZ</name>
<protein>
    <submittedName>
        <fullName evidence="2">Unannotated protein</fullName>
    </submittedName>
</protein>
<evidence type="ECO:0000256" key="1">
    <source>
        <dbReference type="SAM" id="Coils"/>
    </source>
</evidence>
<evidence type="ECO:0000313" key="2">
    <source>
        <dbReference type="EMBL" id="CAB4585512.1"/>
    </source>
</evidence>
<dbReference type="PANTHER" id="PTHR35794">
    <property type="entry name" value="CELL DIVISION PROTEIN DIVIVA"/>
    <property type="match status" value="1"/>
</dbReference>
<reference evidence="2" key="1">
    <citation type="submission" date="2020-05" db="EMBL/GenBank/DDBJ databases">
        <authorList>
            <person name="Chiriac C."/>
            <person name="Salcher M."/>
            <person name="Ghai R."/>
            <person name="Kavagutti S V."/>
        </authorList>
    </citation>
    <scope>NUCLEOTIDE SEQUENCE</scope>
</reference>
<dbReference type="AlphaFoldDB" id="A0A6J6F978"/>
<feature type="coiled-coil region" evidence="1">
    <location>
        <begin position="162"/>
        <end position="222"/>
    </location>
</feature>
<gene>
    <name evidence="2" type="ORF">UFOPK1788_00191</name>
</gene>
<dbReference type="Pfam" id="PF05103">
    <property type="entry name" value="DivIVA"/>
    <property type="match status" value="1"/>
</dbReference>
<proteinExistence type="predicted"/>
<dbReference type="EMBL" id="CAEZUE010000012">
    <property type="protein sequence ID" value="CAB4585512.1"/>
    <property type="molecule type" value="Genomic_DNA"/>
</dbReference>